<dbReference type="Gene3D" id="1.20.1270.220">
    <property type="match status" value="1"/>
</dbReference>
<feature type="region of interest" description="Disordered" evidence="3">
    <location>
        <begin position="14"/>
        <end position="76"/>
    </location>
</feature>
<dbReference type="Gene3D" id="1.20.920.10">
    <property type="entry name" value="Bromodomain-like"/>
    <property type="match status" value="2"/>
</dbReference>
<feature type="region of interest" description="Disordered" evidence="3">
    <location>
        <begin position="773"/>
        <end position="826"/>
    </location>
</feature>
<dbReference type="SUPFAM" id="SSF47370">
    <property type="entry name" value="Bromodomain"/>
    <property type="match status" value="2"/>
</dbReference>
<evidence type="ECO:0000256" key="1">
    <source>
        <dbReference type="ARBA" id="ARBA00023117"/>
    </source>
</evidence>
<dbReference type="InterPro" id="IPR001487">
    <property type="entry name" value="Bromodomain"/>
</dbReference>
<feature type="domain" description="NET" evidence="5">
    <location>
        <begin position="817"/>
        <end position="899"/>
    </location>
</feature>
<dbReference type="PRINTS" id="PR00503">
    <property type="entry name" value="BROMODOMAIN"/>
</dbReference>
<dbReference type="GO" id="GO:0000785">
    <property type="term" value="C:chromatin"/>
    <property type="evidence" value="ECO:0007669"/>
    <property type="project" value="TreeGrafter"/>
</dbReference>
<organism evidence="6 7">
    <name type="scientific">Phaeomoniella chlamydospora</name>
    <name type="common">Phaeoacremonium chlamydosporum</name>
    <dbReference type="NCBI Taxonomy" id="158046"/>
    <lineage>
        <taxon>Eukaryota</taxon>
        <taxon>Fungi</taxon>
        <taxon>Dikarya</taxon>
        <taxon>Ascomycota</taxon>
        <taxon>Pezizomycotina</taxon>
        <taxon>Eurotiomycetes</taxon>
        <taxon>Chaetothyriomycetidae</taxon>
        <taxon>Phaeomoniellales</taxon>
        <taxon>Phaeomoniellaceae</taxon>
        <taxon>Phaeomoniella</taxon>
    </lineage>
</organism>
<feature type="region of interest" description="Disordered" evidence="3">
    <location>
        <begin position="511"/>
        <end position="604"/>
    </location>
</feature>
<dbReference type="Proteomes" id="UP000053317">
    <property type="component" value="Unassembled WGS sequence"/>
</dbReference>
<feature type="compositionally biased region" description="Polar residues" evidence="3">
    <location>
        <begin position="150"/>
        <end position="164"/>
    </location>
</feature>
<feature type="compositionally biased region" description="Polar residues" evidence="3">
    <location>
        <begin position="558"/>
        <end position="567"/>
    </location>
</feature>
<comment type="caution">
    <text evidence="6">The sequence shown here is derived from an EMBL/GenBank/DDBJ whole genome shotgun (WGS) entry which is preliminary data.</text>
</comment>
<dbReference type="OrthoDB" id="784962at2759"/>
<evidence type="ECO:0000259" key="4">
    <source>
        <dbReference type="PROSITE" id="PS50014"/>
    </source>
</evidence>
<protein>
    <submittedName>
        <fullName evidence="6">Putative transcription regulator bdf1</fullName>
    </submittedName>
</protein>
<dbReference type="PANTHER" id="PTHR22880:SF225">
    <property type="entry name" value="BROMODOMAIN-CONTAINING PROTEIN BET-1-RELATED"/>
    <property type="match status" value="1"/>
</dbReference>
<feature type="compositionally biased region" description="Basic and acidic residues" evidence="3">
    <location>
        <begin position="576"/>
        <end position="587"/>
    </location>
</feature>
<feature type="region of interest" description="Disordered" evidence="3">
    <location>
        <begin position="893"/>
        <end position="972"/>
    </location>
</feature>
<dbReference type="EMBL" id="LCWF01000007">
    <property type="protein sequence ID" value="KKY28904.1"/>
    <property type="molecule type" value="Genomic_DNA"/>
</dbReference>
<feature type="compositionally biased region" description="Basic and acidic residues" evidence="3">
    <location>
        <begin position="219"/>
        <end position="237"/>
    </location>
</feature>
<feature type="compositionally biased region" description="Basic and acidic residues" evidence="3">
    <location>
        <begin position="522"/>
        <end position="537"/>
    </location>
</feature>
<dbReference type="InterPro" id="IPR036427">
    <property type="entry name" value="Bromodomain-like_sf"/>
</dbReference>
<dbReference type="SMART" id="SM00297">
    <property type="entry name" value="BROMO"/>
    <property type="match status" value="2"/>
</dbReference>
<dbReference type="Pfam" id="PF17035">
    <property type="entry name" value="BET"/>
    <property type="match status" value="1"/>
</dbReference>
<reference evidence="6 7" key="1">
    <citation type="submission" date="2015-05" db="EMBL/GenBank/DDBJ databases">
        <title>Distinctive expansion of gene families associated with plant cell wall degradation and secondary metabolism in the genomes of grapevine trunk pathogens.</title>
        <authorList>
            <person name="Lawrence D.P."/>
            <person name="Travadon R."/>
            <person name="Rolshausen P.E."/>
            <person name="Baumgartner K."/>
        </authorList>
    </citation>
    <scope>NUCLEOTIDE SEQUENCE [LARGE SCALE GENOMIC DNA]</scope>
    <source>
        <strain evidence="6">UCRPC4</strain>
    </source>
</reference>
<evidence type="ECO:0000313" key="6">
    <source>
        <dbReference type="EMBL" id="KKY28904.1"/>
    </source>
</evidence>
<sequence>MNGYLQTSFHLPGVLANRSPSRTTTEGLQPVSDFLPQKPQTDSAEPSDFNPVTKAETASPGFPVEPKVDAPTLGSDAQTIGLATQTDIDVNTENYKQNAEILVSSSMANEKPSTNGVLPDKEGNPNGITNTIGNDVSSPVDKAPSPPQLPQSETVAPQEPSSTEQQPAAQRADDDQTPISSLPAEQTLDMSTQISPPLEQPPTSDLRTTPKPLSEESEAVQRIKDENHQKDLERDPELAQALSAGSDAPVDRSVEPPKVIEESLLEVDAVMAEADPLKTGDVVDTTTEQLSEPVKTVEAKPVDTSVIPQPDALSIPIEQPITPVPTPAVADTPIVLPTPEPTASVDQAMTDAPPPQQKVAREREDDVEAEPASKRAKVEPEGSEPEFKVPELPQAVQPAPEGNAADRMTIPRVKHLNRAIQSAKKVQCSRFYKIPVDPVAMNIPTYPEIVKEPMDLSTVEKKLKADPSEYATVSAFMADIDLMVNNASRFNGSDHIVTKEGRELQQRLLKDVSNLPPADFEEPSKAEKKAQKAKVEPSRSVPARRQSNPVPGPARSPPASTANQTFALTPDGVPLIRRDSNVNDGRPKRAIHPPKRRDDITGGRPKKKKFEWQLKFCREVLNELKKPKHYNYAQYFYYPVDPVALNIPSYHSVIKKPMDLQTVETKLNGNEYEKAKDFEDDVRQIFKNCFKFNIKGDVVFSCGEQTLKVFDEKWATKDDWLDDHEPQSGPATPASESEEDEEEDAEENDSEAERNEKLQQLQKQIEMMSKQMGELANAKKKKKPTPPVAGKKAKKSGGKKDKNSSFPGLSSKKDKSKSKKPEKERFVSYNEKQFISAGISGLPDNKMSEALRIIQSNVPSLKDTHETEIELDIDELPNGVLLKLLAFVKKFVPHAPPEPEPEKSYRSSTLAAPSKPKKNKPMNKHEQEAQIEELKGRLGRYGEQISPEPVQSIEQGDSSGDESDDSEESEEE</sequence>
<dbReference type="InterPro" id="IPR050935">
    <property type="entry name" value="Bromo_chromatin_reader"/>
</dbReference>
<keyword evidence="7" id="KW-1185">Reference proteome</keyword>
<dbReference type="GO" id="GO:0006338">
    <property type="term" value="P:chromatin remodeling"/>
    <property type="evidence" value="ECO:0007669"/>
    <property type="project" value="TreeGrafter"/>
</dbReference>
<feature type="compositionally biased region" description="Acidic residues" evidence="3">
    <location>
        <begin position="736"/>
        <end position="750"/>
    </location>
</feature>
<dbReference type="Pfam" id="PF00439">
    <property type="entry name" value="Bromodomain"/>
    <property type="match status" value="2"/>
</dbReference>
<feature type="compositionally biased region" description="Basic and acidic residues" evidence="3">
    <location>
        <begin position="371"/>
        <end position="389"/>
    </location>
</feature>
<feature type="compositionally biased region" description="Polar residues" evidence="3">
    <location>
        <begin position="107"/>
        <end position="116"/>
    </location>
</feature>
<proteinExistence type="predicted"/>
<feature type="compositionally biased region" description="Polar residues" evidence="3">
    <location>
        <begin position="177"/>
        <end position="207"/>
    </location>
</feature>
<feature type="compositionally biased region" description="Basic and acidic residues" evidence="3">
    <location>
        <begin position="923"/>
        <end position="936"/>
    </location>
</feature>
<feature type="compositionally biased region" description="Polar residues" evidence="3">
    <location>
        <begin position="18"/>
        <end position="27"/>
    </location>
</feature>
<feature type="domain" description="Bromo" evidence="4">
    <location>
        <begin position="424"/>
        <end position="498"/>
    </location>
</feature>
<gene>
    <name evidence="6" type="ORF">UCRPC4_g00328</name>
</gene>
<keyword evidence="1 2" id="KW-0103">Bromodomain</keyword>
<dbReference type="PROSITE" id="PS51525">
    <property type="entry name" value="NET"/>
    <property type="match status" value="1"/>
</dbReference>
<feature type="region of interest" description="Disordered" evidence="3">
    <location>
        <begin position="107"/>
        <end position="257"/>
    </location>
</feature>
<name>A0A0G2F3R2_PHACM</name>
<dbReference type="InterPro" id="IPR038336">
    <property type="entry name" value="NET_sf"/>
</dbReference>
<dbReference type="PANTHER" id="PTHR22880">
    <property type="entry name" value="FALZ-RELATED BROMODOMAIN-CONTAINING PROTEINS"/>
    <property type="match status" value="1"/>
</dbReference>
<feature type="region of interest" description="Disordered" evidence="3">
    <location>
        <begin position="719"/>
        <end position="757"/>
    </location>
</feature>
<feature type="compositionally biased region" description="Acidic residues" evidence="3">
    <location>
        <begin position="959"/>
        <end position="972"/>
    </location>
</feature>
<feature type="region of interest" description="Disordered" evidence="3">
    <location>
        <begin position="287"/>
        <end position="403"/>
    </location>
</feature>
<evidence type="ECO:0000256" key="3">
    <source>
        <dbReference type="SAM" id="MobiDB-lite"/>
    </source>
</evidence>
<evidence type="ECO:0000313" key="7">
    <source>
        <dbReference type="Proteomes" id="UP000053317"/>
    </source>
</evidence>
<dbReference type="GO" id="GO:0006355">
    <property type="term" value="P:regulation of DNA-templated transcription"/>
    <property type="evidence" value="ECO:0007669"/>
    <property type="project" value="TreeGrafter"/>
</dbReference>
<accession>A0A0G2F3R2</accession>
<feature type="domain" description="Bromo" evidence="4">
    <location>
        <begin position="628"/>
        <end position="700"/>
    </location>
</feature>
<dbReference type="GO" id="GO:0005634">
    <property type="term" value="C:nucleus"/>
    <property type="evidence" value="ECO:0007669"/>
    <property type="project" value="TreeGrafter"/>
</dbReference>
<evidence type="ECO:0000256" key="2">
    <source>
        <dbReference type="PROSITE-ProRule" id="PRU00035"/>
    </source>
</evidence>
<dbReference type="AlphaFoldDB" id="A0A0G2F3R2"/>
<dbReference type="InterPro" id="IPR027353">
    <property type="entry name" value="NET_dom"/>
</dbReference>
<reference evidence="6 7" key="2">
    <citation type="submission" date="2015-05" db="EMBL/GenBank/DDBJ databases">
        <authorList>
            <person name="Morales-Cruz A."/>
            <person name="Amrine K.C."/>
            <person name="Cantu D."/>
        </authorList>
    </citation>
    <scope>NUCLEOTIDE SEQUENCE [LARGE SCALE GENOMIC DNA]</scope>
    <source>
        <strain evidence="6">UCRPC4</strain>
    </source>
</reference>
<evidence type="ECO:0000259" key="5">
    <source>
        <dbReference type="PROSITE" id="PS51525"/>
    </source>
</evidence>
<dbReference type="PROSITE" id="PS50014">
    <property type="entry name" value="BROMODOMAIN_2"/>
    <property type="match status" value="2"/>
</dbReference>
<feature type="compositionally biased region" description="Low complexity" evidence="3">
    <location>
        <begin position="124"/>
        <end position="134"/>
    </location>
</feature>